<feature type="compositionally biased region" description="Low complexity" evidence="1">
    <location>
        <begin position="277"/>
        <end position="291"/>
    </location>
</feature>
<organism evidence="2 3">
    <name type="scientific">Syncephalis pseudoplumigaleata</name>
    <dbReference type="NCBI Taxonomy" id="1712513"/>
    <lineage>
        <taxon>Eukaryota</taxon>
        <taxon>Fungi</taxon>
        <taxon>Fungi incertae sedis</taxon>
        <taxon>Zoopagomycota</taxon>
        <taxon>Zoopagomycotina</taxon>
        <taxon>Zoopagomycetes</taxon>
        <taxon>Zoopagales</taxon>
        <taxon>Piptocephalidaceae</taxon>
        <taxon>Syncephalis</taxon>
    </lineage>
</organism>
<name>A0A4P9YXA5_9FUNG</name>
<evidence type="ECO:0000313" key="3">
    <source>
        <dbReference type="Proteomes" id="UP000278143"/>
    </source>
</evidence>
<feature type="compositionally biased region" description="Polar residues" evidence="1">
    <location>
        <begin position="334"/>
        <end position="350"/>
    </location>
</feature>
<keyword evidence="3" id="KW-1185">Reference proteome</keyword>
<sequence length="477" mass="52990">MSLESLPASDKRDLSNLHVQSAASMADMSTSCRSDRAMSYSHHALDTARLFRGSPVAAFIKKYAPRRPVAIGEDVGYRRRAQRRRLHACVASGRVSHDASVSRNPTKHTGSPVVLHSTTPLRSMRVNLPTMAEEKPSVLRPSNASCHDTLWQEMLGRCRADSGASSQESNDHDEHHAADRMHDATPSKCRNDASERSPRLQDDLQQRLRIEKCIRRLRSRLALAIHKSSTGQSTKSFAELMAQRAIDSQQCLDEQDADGRIAQVAEDEYGRCVLQARQPVSRGSSSSPPRSIHADTPASMQSSDSEDNAADVDEDVREQRRRQRQRRRHFPSGTRRSTAGDLTSTPSPSSRFMRPLQAHRRERAARLTTPPAYRQPSRSACYKNATVAAYFATPCVALDRLTSSRDAMLKKRRKKTRLPLPLERAASSDAVCPTTTTQCNAEQCKDHRGCAKSARGMQPLDCAAAAEAMLLLHHQDN</sequence>
<dbReference type="OrthoDB" id="10661097at2759"/>
<feature type="region of interest" description="Disordered" evidence="1">
    <location>
        <begin position="276"/>
        <end position="377"/>
    </location>
</feature>
<dbReference type="Proteomes" id="UP000278143">
    <property type="component" value="Unassembled WGS sequence"/>
</dbReference>
<feature type="compositionally biased region" description="Basic residues" evidence="1">
    <location>
        <begin position="319"/>
        <end position="330"/>
    </location>
</feature>
<proteinExistence type="predicted"/>
<feature type="compositionally biased region" description="Basic and acidic residues" evidence="1">
    <location>
        <begin position="169"/>
        <end position="203"/>
    </location>
</feature>
<gene>
    <name evidence="2" type="ORF">SYNPS1DRAFT_29739</name>
</gene>
<feature type="compositionally biased region" description="Acidic residues" evidence="1">
    <location>
        <begin position="304"/>
        <end position="316"/>
    </location>
</feature>
<reference evidence="3" key="1">
    <citation type="journal article" date="2018" name="Nat. Microbiol.">
        <title>Leveraging single-cell genomics to expand the fungal tree of life.</title>
        <authorList>
            <person name="Ahrendt S.R."/>
            <person name="Quandt C.A."/>
            <person name="Ciobanu D."/>
            <person name="Clum A."/>
            <person name="Salamov A."/>
            <person name="Andreopoulos B."/>
            <person name="Cheng J.F."/>
            <person name="Woyke T."/>
            <person name="Pelin A."/>
            <person name="Henrissat B."/>
            <person name="Reynolds N.K."/>
            <person name="Benny G.L."/>
            <person name="Smith M.E."/>
            <person name="James T.Y."/>
            <person name="Grigoriev I.V."/>
        </authorList>
    </citation>
    <scope>NUCLEOTIDE SEQUENCE [LARGE SCALE GENOMIC DNA]</scope>
    <source>
        <strain evidence="3">Benny S71-1</strain>
    </source>
</reference>
<dbReference type="EMBL" id="KZ990191">
    <property type="protein sequence ID" value="RKP24495.1"/>
    <property type="molecule type" value="Genomic_DNA"/>
</dbReference>
<accession>A0A4P9YXA5</accession>
<feature type="region of interest" description="Disordered" evidence="1">
    <location>
        <begin position="159"/>
        <end position="203"/>
    </location>
</feature>
<dbReference type="AlphaFoldDB" id="A0A4P9YXA5"/>
<evidence type="ECO:0000256" key="1">
    <source>
        <dbReference type="SAM" id="MobiDB-lite"/>
    </source>
</evidence>
<evidence type="ECO:0000313" key="2">
    <source>
        <dbReference type="EMBL" id="RKP24495.1"/>
    </source>
</evidence>
<protein>
    <submittedName>
        <fullName evidence="2">Uncharacterized protein</fullName>
    </submittedName>
</protein>